<dbReference type="EMBL" id="ACQA01000002">
    <property type="protein sequence ID" value="EEQ93159.1"/>
    <property type="molecule type" value="Genomic_DNA"/>
</dbReference>
<name>C4WMG1_9HYPH</name>
<dbReference type="Proteomes" id="UP000004386">
    <property type="component" value="Unassembled WGS sequence"/>
</dbReference>
<proteinExistence type="predicted"/>
<evidence type="ECO:0000313" key="1">
    <source>
        <dbReference type="EMBL" id="EEQ93159.1"/>
    </source>
</evidence>
<sequence length="76" mass="8546">MTCVPGLPPARTAMWQSFSYLSGLCHGQHMGVRGKRKSPFNHVSKSAIILSVQKIWSFQIYENNATAPVKRRSREA</sequence>
<dbReference type="AlphaFoldDB" id="C4WMG1"/>
<comment type="caution">
    <text evidence="1">The sequence shown here is derived from an EMBL/GenBank/DDBJ whole genome shotgun (WGS) entry which is preliminary data.</text>
</comment>
<organism evidence="1 2">
    <name type="scientific">Brucella intermedia LMG 3301</name>
    <dbReference type="NCBI Taxonomy" id="641118"/>
    <lineage>
        <taxon>Bacteria</taxon>
        <taxon>Pseudomonadati</taxon>
        <taxon>Pseudomonadota</taxon>
        <taxon>Alphaproteobacteria</taxon>
        <taxon>Hyphomicrobiales</taxon>
        <taxon>Brucellaceae</taxon>
        <taxon>Brucella/Ochrobactrum group</taxon>
        <taxon>Brucella</taxon>
    </lineage>
</organism>
<accession>C4WMG1</accession>
<protein>
    <submittedName>
        <fullName evidence="1">Uncharacterized protein</fullName>
    </submittedName>
</protein>
<reference evidence="1 2" key="1">
    <citation type="submission" date="2009-05" db="EMBL/GenBank/DDBJ databases">
        <authorList>
            <person name="Setubal J.C."/>
            <person name="Boyle S."/>
            <person name="Crasta O.R."/>
            <person name="Gillespie J.J."/>
            <person name="Kenyon R.W."/>
            <person name="Lu J."/>
            <person name="Mane S."/>
            <person name="Nagrani S."/>
            <person name="Shallom J.M."/>
            <person name="Shallom S."/>
            <person name="Shukla M."/>
            <person name="Snyder E.E."/>
            <person name="Sobral B.W."/>
            <person name="Wattam A.R."/>
            <person name="Will R."/>
            <person name="Williams K."/>
            <person name="Yoo H."/>
            <person name="Munk C."/>
            <person name="Tapia R."/>
            <person name="Green L."/>
            <person name="Rogers Y."/>
            <person name="Detter J.C."/>
            <person name="Bruce D."/>
            <person name="Brettin T.S."/>
            <person name="Tsolis R."/>
        </authorList>
    </citation>
    <scope>NUCLEOTIDE SEQUENCE [LARGE SCALE GENOMIC DNA]</scope>
    <source>
        <strain evidence="1 2">LMG 3301</strain>
    </source>
</reference>
<dbReference type="HOGENOM" id="CLU_2650893_0_0_5"/>
<evidence type="ECO:0000313" key="2">
    <source>
        <dbReference type="Proteomes" id="UP000004386"/>
    </source>
</evidence>
<gene>
    <name evidence="1" type="ORF">OINT_2000294</name>
</gene>